<dbReference type="OrthoDB" id="2151618at2759"/>
<comment type="similarity">
    <text evidence="2">Belongs to the thymosin beta family.</text>
</comment>
<dbReference type="PANTHER" id="PTHR12021:SF3">
    <property type="entry name" value="THYMOSIN BETA-4-LIKE"/>
    <property type="match status" value="1"/>
</dbReference>
<dbReference type="GO" id="GO:0007015">
    <property type="term" value="P:actin filament organization"/>
    <property type="evidence" value="ECO:0007669"/>
    <property type="project" value="InterPro"/>
</dbReference>
<comment type="caution">
    <text evidence="7">The sequence shown here is derived from an EMBL/GenBank/DDBJ whole genome shotgun (WGS) entry which is preliminary data.</text>
</comment>
<evidence type="ECO:0000256" key="1">
    <source>
        <dbReference type="ARBA" id="ARBA00004245"/>
    </source>
</evidence>
<sequence>MQPDSTTAIARALVEISQPIKRRAALSVLVCRRACFLYLNRGLWTDYTHTHLTWIRLSQSAPLHQNISKMSDNNPVSQEVEQFNKQKLRKTSTQEKNHLPTKEEIEEEKKAMKVLFGNVFIFHLGVLSSNPPLPLVSFATMF</sequence>
<accession>A0A8S4BJ22</accession>
<dbReference type="Pfam" id="PF01290">
    <property type="entry name" value="Thymosin"/>
    <property type="match status" value="1"/>
</dbReference>
<dbReference type="Proteomes" id="UP000677803">
    <property type="component" value="Unassembled WGS sequence"/>
</dbReference>
<dbReference type="SMART" id="SM00152">
    <property type="entry name" value="THY"/>
    <property type="match status" value="1"/>
</dbReference>
<name>A0A8S4BJ22_9TELE</name>
<reference evidence="7" key="1">
    <citation type="submission" date="2021-05" db="EMBL/GenBank/DDBJ databases">
        <authorList>
            <person name="Tigano A."/>
        </authorList>
    </citation>
    <scope>NUCLEOTIDE SEQUENCE</scope>
</reference>
<evidence type="ECO:0000256" key="3">
    <source>
        <dbReference type="ARBA" id="ARBA00022490"/>
    </source>
</evidence>
<evidence type="ECO:0000313" key="8">
    <source>
        <dbReference type="Proteomes" id="UP000677803"/>
    </source>
</evidence>
<dbReference type="EMBL" id="CAJRST010036666">
    <property type="protein sequence ID" value="CAG5991707.1"/>
    <property type="molecule type" value="Genomic_DNA"/>
</dbReference>
<gene>
    <name evidence="7" type="ORF">MMEN_LOCUS17550</name>
</gene>
<dbReference type="PANTHER" id="PTHR12021">
    <property type="entry name" value="THYMOSIN BETA"/>
    <property type="match status" value="1"/>
</dbReference>
<proteinExistence type="inferred from homology"/>
<keyword evidence="8" id="KW-1185">Reference proteome</keyword>
<dbReference type="FunFam" id="1.20.5.520:FF:000001">
    <property type="entry name" value="Thymosin beta"/>
    <property type="match status" value="1"/>
</dbReference>
<keyword evidence="3" id="KW-0963">Cytoplasm</keyword>
<evidence type="ECO:0000256" key="5">
    <source>
        <dbReference type="ARBA" id="ARBA00023212"/>
    </source>
</evidence>
<evidence type="ECO:0000256" key="6">
    <source>
        <dbReference type="ARBA" id="ARBA00025497"/>
    </source>
</evidence>
<dbReference type="AlphaFoldDB" id="A0A8S4BJ22"/>
<dbReference type="InterPro" id="IPR038386">
    <property type="entry name" value="Beta-thymosin_sf"/>
</dbReference>
<comment type="function">
    <text evidence="6">Plays an important role in the organization of the cytoskeleton. Binds to and sequesters actin monomers (G actin) and therefore inhibits actin polymerization.</text>
</comment>
<dbReference type="GO" id="GO:0005737">
    <property type="term" value="C:cytoplasm"/>
    <property type="evidence" value="ECO:0007669"/>
    <property type="project" value="TreeGrafter"/>
</dbReference>
<comment type="subcellular location">
    <subcellularLocation>
        <location evidence="1">Cytoplasm</location>
        <location evidence="1">Cytoskeleton</location>
    </subcellularLocation>
</comment>
<keyword evidence="4" id="KW-0009">Actin-binding</keyword>
<dbReference type="GO" id="GO:0003785">
    <property type="term" value="F:actin monomer binding"/>
    <property type="evidence" value="ECO:0007669"/>
    <property type="project" value="InterPro"/>
</dbReference>
<dbReference type="Gene3D" id="1.20.5.520">
    <property type="entry name" value="Single helix bin"/>
    <property type="match status" value="1"/>
</dbReference>
<evidence type="ECO:0000313" key="7">
    <source>
        <dbReference type="EMBL" id="CAG5991707.1"/>
    </source>
</evidence>
<dbReference type="GO" id="GO:0005856">
    <property type="term" value="C:cytoskeleton"/>
    <property type="evidence" value="ECO:0007669"/>
    <property type="project" value="UniProtKB-SubCell"/>
</dbReference>
<dbReference type="CDD" id="cd22059">
    <property type="entry name" value="WH2_BetaT"/>
    <property type="match status" value="1"/>
</dbReference>
<protein>
    <submittedName>
        <fullName evidence="7">(Atlantic silverside) hypothetical protein</fullName>
    </submittedName>
</protein>
<dbReference type="GO" id="GO:0030334">
    <property type="term" value="P:regulation of cell migration"/>
    <property type="evidence" value="ECO:0007669"/>
    <property type="project" value="TreeGrafter"/>
</dbReference>
<evidence type="ECO:0000256" key="4">
    <source>
        <dbReference type="ARBA" id="ARBA00023203"/>
    </source>
</evidence>
<evidence type="ECO:0000256" key="2">
    <source>
        <dbReference type="ARBA" id="ARBA00009511"/>
    </source>
</evidence>
<keyword evidence="5" id="KW-0206">Cytoskeleton</keyword>
<organism evidence="7 8">
    <name type="scientific">Menidia menidia</name>
    <name type="common">Atlantic silverside</name>
    <dbReference type="NCBI Taxonomy" id="238744"/>
    <lineage>
        <taxon>Eukaryota</taxon>
        <taxon>Metazoa</taxon>
        <taxon>Chordata</taxon>
        <taxon>Craniata</taxon>
        <taxon>Vertebrata</taxon>
        <taxon>Euteleostomi</taxon>
        <taxon>Actinopterygii</taxon>
        <taxon>Neopterygii</taxon>
        <taxon>Teleostei</taxon>
        <taxon>Neoteleostei</taxon>
        <taxon>Acanthomorphata</taxon>
        <taxon>Ovalentaria</taxon>
        <taxon>Atherinomorphae</taxon>
        <taxon>Atheriniformes</taxon>
        <taxon>Atherinopsidae</taxon>
        <taxon>Menidiinae</taxon>
        <taxon>Menidia</taxon>
    </lineage>
</organism>
<dbReference type="InterPro" id="IPR001152">
    <property type="entry name" value="Beta-thymosin"/>
</dbReference>